<dbReference type="InterPro" id="IPR002065">
    <property type="entry name" value="TPX"/>
</dbReference>
<dbReference type="InterPro" id="IPR013766">
    <property type="entry name" value="Thioredoxin_domain"/>
</dbReference>
<dbReference type="PROSITE" id="PS51352">
    <property type="entry name" value="THIOREDOXIN_2"/>
    <property type="match status" value="1"/>
</dbReference>
<keyword evidence="5 6" id="KW-0676">Redox-active center</keyword>
<feature type="active site" description="Cysteine sulfenic acid (-SOH) intermediate" evidence="6">
    <location>
        <position position="60"/>
    </location>
</feature>
<evidence type="ECO:0000256" key="6">
    <source>
        <dbReference type="HAMAP-Rule" id="MF_00269"/>
    </source>
</evidence>
<dbReference type="InterPro" id="IPR013740">
    <property type="entry name" value="Redoxin"/>
</dbReference>
<gene>
    <name evidence="6" type="primary">tpx</name>
    <name evidence="8" type="ORF">E4P82_06440</name>
</gene>
<evidence type="ECO:0000256" key="1">
    <source>
        <dbReference type="ARBA" id="ARBA00022559"/>
    </source>
</evidence>
<evidence type="ECO:0000256" key="2">
    <source>
        <dbReference type="ARBA" id="ARBA00022862"/>
    </source>
</evidence>
<keyword evidence="3 6" id="KW-0560">Oxidoreductase</keyword>
<dbReference type="Gene3D" id="3.40.30.10">
    <property type="entry name" value="Glutaredoxin"/>
    <property type="match status" value="1"/>
</dbReference>
<dbReference type="HAMAP" id="MF_00269">
    <property type="entry name" value="Tpx"/>
    <property type="match status" value="1"/>
</dbReference>
<keyword evidence="1 6" id="KW-0575">Peroxidase</keyword>
<dbReference type="InterPro" id="IPR018219">
    <property type="entry name" value="Tpx_CS"/>
</dbReference>
<dbReference type="PANTHER" id="PTHR43110">
    <property type="entry name" value="THIOL PEROXIDASE"/>
    <property type="match status" value="1"/>
</dbReference>
<evidence type="ECO:0000313" key="9">
    <source>
        <dbReference type="Proteomes" id="UP000760480"/>
    </source>
</evidence>
<reference evidence="8 9" key="1">
    <citation type="submission" date="2019-03" db="EMBL/GenBank/DDBJ databases">
        <title>Metabolic reconstructions from genomes of highly enriched 'Candidatus Accumulibacter' and 'Candidatus Competibacter' bioreactor populations.</title>
        <authorList>
            <person name="Annavajhala M.K."/>
            <person name="Welles L."/>
            <person name="Abbas B."/>
            <person name="Sorokin D."/>
            <person name="Park H."/>
            <person name="Van Loosdrecht M."/>
            <person name="Chandran K."/>
        </authorList>
    </citation>
    <scope>NUCLEOTIDE SEQUENCE [LARGE SCALE GENOMIC DNA]</scope>
    <source>
        <strain evidence="8 9">SBR_G</strain>
    </source>
</reference>
<evidence type="ECO:0000313" key="8">
    <source>
        <dbReference type="EMBL" id="NMQ18878.1"/>
    </source>
</evidence>
<keyword evidence="2 6" id="KW-0049">Antioxidant</keyword>
<dbReference type="GO" id="GO:0004601">
    <property type="term" value="F:peroxidase activity"/>
    <property type="evidence" value="ECO:0007669"/>
    <property type="project" value="UniProtKB-KW"/>
</dbReference>
<dbReference type="PANTHER" id="PTHR43110:SF1">
    <property type="entry name" value="THIOL PEROXIDASE"/>
    <property type="match status" value="1"/>
</dbReference>
<feature type="disulfide bond" description="Redox-active" evidence="6">
    <location>
        <begin position="60"/>
        <end position="94"/>
    </location>
</feature>
<comment type="catalytic activity">
    <reaction evidence="6">
        <text>a hydroperoxide + [thioredoxin]-dithiol = an alcohol + [thioredoxin]-disulfide + H2O</text>
        <dbReference type="Rhea" id="RHEA:62620"/>
        <dbReference type="Rhea" id="RHEA-COMP:10698"/>
        <dbReference type="Rhea" id="RHEA-COMP:10700"/>
        <dbReference type="ChEBI" id="CHEBI:15377"/>
        <dbReference type="ChEBI" id="CHEBI:29950"/>
        <dbReference type="ChEBI" id="CHEBI:30879"/>
        <dbReference type="ChEBI" id="CHEBI:35924"/>
        <dbReference type="ChEBI" id="CHEBI:50058"/>
        <dbReference type="EC" id="1.11.1.24"/>
    </reaction>
</comment>
<dbReference type="Proteomes" id="UP000760480">
    <property type="component" value="Unassembled WGS sequence"/>
</dbReference>
<comment type="caution">
    <text evidence="8">The sequence shown here is derived from an EMBL/GenBank/DDBJ whole genome shotgun (WGS) entry which is preliminary data.</text>
</comment>
<keyword evidence="4 6" id="KW-1015">Disulfide bond</keyword>
<evidence type="ECO:0000256" key="5">
    <source>
        <dbReference type="ARBA" id="ARBA00023284"/>
    </source>
</evidence>
<comment type="function">
    <text evidence="6">Thiol-specific peroxidase that catalyzes the reduction of hydrogen peroxide and organic hydroperoxides to water and alcohols, respectively. Plays a role in cell protection against oxidative stress by detoxifying peroxides.</text>
</comment>
<dbReference type="NCBIfam" id="NF001808">
    <property type="entry name" value="PRK00522.1"/>
    <property type="match status" value="1"/>
</dbReference>
<protein>
    <recommendedName>
        <fullName evidence="6">Thiol peroxidase</fullName>
        <shortName evidence="6">Tpx</shortName>
        <ecNumber evidence="6">1.11.1.24</ecNumber>
    </recommendedName>
    <alternativeName>
        <fullName evidence="6">Peroxiredoxin tpx</fullName>
        <shortName evidence="6">Prx</shortName>
    </alternativeName>
    <alternativeName>
        <fullName evidence="6">Thioredoxin peroxidase</fullName>
    </alternativeName>
    <alternativeName>
        <fullName evidence="6">Thioredoxin-dependent peroxiredoxin</fullName>
    </alternativeName>
</protein>
<dbReference type="EMBL" id="SPMZ01000016">
    <property type="protein sequence ID" value="NMQ18878.1"/>
    <property type="molecule type" value="Genomic_DNA"/>
</dbReference>
<comment type="subunit">
    <text evidence="6">Homodimer.</text>
</comment>
<dbReference type="CDD" id="cd03014">
    <property type="entry name" value="PRX_Atyp2cys"/>
    <property type="match status" value="1"/>
</dbReference>
<sequence>MANITFKGNPIHTNGELPTVGAAAPGFKLVTASLSDVTLADFPGKKKLLNIVPSLDTSVCALSTRKFNEHAKAHPDTVILVISADLPFAQHRFCGNEGLDNVVTLSMMRSRKFAKDYGVLLEDGLLAGLTARAVVVLDENNTVRYTELVPEIAQEPDYDAALAALG</sequence>
<name>A0ABX1THM7_9GAMM</name>
<evidence type="ECO:0000259" key="7">
    <source>
        <dbReference type="PROSITE" id="PS51352"/>
    </source>
</evidence>
<dbReference type="EC" id="1.11.1.24" evidence="6"/>
<accession>A0ABX1THM7</accession>
<organism evidence="8 9">
    <name type="scientific">Candidatus Competibacter phosphatis</name>
    <dbReference type="NCBI Taxonomy" id="221280"/>
    <lineage>
        <taxon>Bacteria</taxon>
        <taxon>Pseudomonadati</taxon>
        <taxon>Pseudomonadota</taxon>
        <taxon>Gammaproteobacteria</taxon>
        <taxon>Candidatus Competibacteraceae</taxon>
        <taxon>Candidatus Competibacter</taxon>
    </lineage>
</organism>
<dbReference type="RefSeq" id="WP_169248128.1">
    <property type="nucleotide sequence ID" value="NZ_SPMZ01000016.1"/>
</dbReference>
<feature type="domain" description="Thioredoxin" evidence="7">
    <location>
        <begin position="18"/>
        <end position="166"/>
    </location>
</feature>
<dbReference type="PROSITE" id="PS01265">
    <property type="entry name" value="TPX"/>
    <property type="match status" value="1"/>
</dbReference>
<comment type="similarity">
    <text evidence="6">Belongs to the peroxiredoxin family. Tpx subfamily.</text>
</comment>
<evidence type="ECO:0000256" key="3">
    <source>
        <dbReference type="ARBA" id="ARBA00023002"/>
    </source>
</evidence>
<dbReference type="SUPFAM" id="SSF52833">
    <property type="entry name" value="Thioredoxin-like"/>
    <property type="match status" value="1"/>
</dbReference>
<dbReference type="InterPro" id="IPR050455">
    <property type="entry name" value="Tpx_Peroxidase_subfamily"/>
</dbReference>
<dbReference type="InterPro" id="IPR036249">
    <property type="entry name" value="Thioredoxin-like_sf"/>
</dbReference>
<keyword evidence="9" id="KW-1185">Reference proteome</keyword>
<dbReference type="Pfam" id="PF08534">
    <property type="entry name" value="Redoxin"/>
    <property type="match status" value="1"/>
</dbReference>
<comment type="miscellaneous">
    <text evidence="6">The active site is a conserved redox-active cysteine residue, the peroxidatic cysteine (C(P)), which makes the nucleophilic attack on the peroxide substrate. The peroxide oxidizes the C(P)-SH to cysteine sulfenic acid (C(P)-SOH), which then reacts with another cysteine residue, the resolving cysteine (C(R)), to form a disulfide bridge. The disulfide is subsequently reduced by an appropriate electron donor to complete the catalytic cycle. In this atypical 2-Cys peroxiredoxin, C(R) is present in the same subunit to form an intramolecular disulfide. The disulfide is subsequently reduced by thioredoxin.</text>
</comment>
<proteinExistence type="inferred from homology"/>
<evidence type="ECO:0000256" key="4">
    <source>
        <dbReference type="ARBA" id="ARBA00023157"/>
    </source>
</evidence>